<keyword evidence="2" id="KW-0472">Membrane</keyword>
<dbReference type="PANTHER" id="PTHR35043:SF8">
    <property type="entry name" value="DUF4220 DOMAIN-CONTAINING PROTEIN"/>
    <property type="match status" value="1"/>
</dbReference>
<keyword evidence="2" id="KW-0812">Transmembrane</keyword>
<feature type="region of interest" description="Disordered" evidence="1">
    <location>
        <begin position="148"/>
        <end position="241"/>
    </location>
</feature>
<name>A0A366RZT0_9HYPO</name>
<keyword evidence="2" id="KW-1133">Transmembrane helix</keyword>
<accession>A0A366RZT0</accession>
<dbReference type="PANTHER" id="PTHR35043">
    <property type="entry name" value="TRANSCRIPTION FACTOR DOMAIN-CONTAINING PROTEIN"/>
    <property type="match status" value="1"/>
</dbReference>
<reference evidence="3 4" key="1">
    <citation type="submission" date="2018-06" db="EMBL/GenBank/DDBJ databases">
        <title>Fusarium incarnatum-equiseti species complex species 28.</title>
        <authorList>
            <person name="Gardiner D.M."/>
        </authorList>
    </citation>
    <scope>NUCLEOTIDE SEQUENCE [LARGE SCALE GENOMIC DNA]</scope>
    <source>
        <strain evidence="3 4">FIESC_28</strain>
    </source>
</reference>
<comment type="caution">
    <text evidence="3">The sequence shown here is derived from an EMBL/GenBank/DDBJ whole genome shotgun (WGS) entry which is preliminary data.</text>
</comment>
<feature type="transmembrane region" description="Helical" evidence="2">
    <location>
        <begin position="352"/>
        <end position="372"/>
    </location>
</feature>
<dbReference type="OrthoDB" id="3061561at2759"/>
<dbReference type="EMBL" id="QKXC01000097">
    <property type="protein sequence ID" value="RBR21865.1"/>
    <property type="molecule type" value="Genomic_DNA"/>
</dbReference>
<evidence type="ECO:0000313" key="3">
    <source>
        <dbReference type="EMBL" id="RBR21865.1"/>
    </source>
</evidence>
<keyword evidence="4" id="KW-1185">Reference proteome</keyword>
<dbReference type="Proteomes" id="UP000253153">
    <property type="component" value="Unassembled WGS sequence"/>
</dbReference>
<gene>
    <name evidence="3" type="ORF">FIESC28_04708</name>
</gene>
<evidence type="ECO:0000256" key="1">
    <source>
        <dbReference type="SAM" id="MobiDB-lite"/>
    </source>
</evidence>
<dbReference type="AlphaFoldDB" id="A0A366RZT0"/>
<protein>
    <submittedName>
        <fullName evidence="3">Uncharacterized protein</fullName>
    </submittedName>
</protein>
<proteinExistence type="predicted"/>
<dbReference type="RefSeq" id="XP_031017062.1">
    <property type="nucleotide sequence ID" value="XM_031158855.1"/>
</dbReference>
<evidence type="ECO:0000256" key="2">
    <source>
        <dbReference type="SAM" id="Phobius"/>
    </source>
</evidence>
<sequence length="485" mass="55790">MTTGKTTTDDTVGWQKGPMDRGTVTLIWGCVTTIFACSWTILHLNVPALTDSAWTRILRKTKWMAITIIFPEFILSKAICDLRLALQELCEFDEYLQSDDNKVKWRASYDMEGRSWEDEWSWKVEYPRHARLIYRLLFLKPPVQNLGETLPSPSQAESVGMESNTLHNNEGEQEQGEREQLEPVEEETCSPQHPKTGSTRDLEAQGSIRGSSDHGRDPTPSDRSVRSLGRKIDSTHPKKVSRLQRRNQVWTVVHSYFAQMGGLVYIDKFDMTIREHDYQKAHKHSVLTASKLTTRYIWPNTHPLQHLVLGKHDIEDKSKADSFVKSIAVLQITWLIFNVIARAIKKLPITQIEIATIAFAVMAIFTYAINWWKPKDVSQPIRLLPSLLGRSRKSDLMQSFMTRLRQPHQAAKDSQEISEFRRVPNDWPALHRLELSVSNEDRTASLESSKLTVSYFTWNSSGTKYGHEILKNLLRCKEAHDSVFE</sequence>
<evidence type="ECO:0000313" key="4">
    <source>
        <dbReference type="Proteomes" id="UP000253153"/>
    </source>
</evidence>
<dbReference type="GeneID" id="41994151"/>
<feature type="compositionally biased region" description="Polar residues" evidence="1">
    <location>
        <begin position="151"/>
        <end position="168"/>
    </location>
</feature>
<feature type="compositionally biased region" description="Basic and acidic residues" evidence="1">
    <location>
        <begin position="211"/>
        <end position="236"/>
    </location>
</feature>
<feature type="transmembrane region" description="Helical" evidence="2">
    <location>
        <begin position="323"/>
        <end position="340"/>
    </location>
</feature>
<organism evidence="3 4">
    <name type="scientific">Fusarium coffeatum</name>
    <dbReference type="NCBI Taxonomy" id="231269"/>
    <lineage>
        <taxon>Eukaryota</taxon>
        <taxon>Fungi</taxon>
        <taxon>Dikarya</taxon>
        <taxon>Ascomycota</taxon>
        <taxon>Pezizomycotina</taxon>
        <taxon>Sordariomycetes</taxon>
        <taxon>Hypocreomycetidae</taxon>
        <taxon>Hypocreales</taxon>
        <taxon>Nectriaceae</taxon>
        <taxon>Fusarium</taxon>
        <taxon>Fusarium incarnatum-equiseti species complex</taxon>
    </lineage>
</organism>